<gene>
    <name evidence="7" type="ORF">C3L33_22801</name>
</gene>
<evidence type="ECO:0000256" key="1">
    <source>
        <dbReference type="ARBA" id="ARBA00008682"/>
    </source>
</evidence>
<name>A0A6A4KPG4_9ERIC</name>
<dbReference type="PANTHER" id="PTHR11177">
    <property type="entry name" value="CHITINASE"/>
    <property type="match status" value="1"/>
</dbReference>
<keyword evidence="2" id="KW-0732">Signal</keyword>
<feature type="domain" description="GH18" evidence="6">
    <location>
        <begin position="1"/>
        <end position="262"/>
    </location>
</feature>
<comment type="caution">
    <text evidence="7">The sequence shown here is derived from an EMBL/GenBank/DDBJ whole genome shotgun (WGS) entry which is preliminary data.</text>
</comment>
<protein>
    <recommendedName>
        <fullName evidence="6">GH18 domain-containing protein</fullName>
    </recommendedName>
</protein>
<dbReference type="PANTHER" id="PTHR11177:SF369">
    <property type="entry name" value="CLASS V CHITINASE-LIKE"/>
    <property type="match status" value="1"/>
</dbReference>
<evidence type="ECO:0000313" key="7">
    <source>
        <dbReference type="EMBL" id="KAE9445301.1"/>
    </source>
</evidence>
<evidence type="ECO:0000256" key="3">
    <source>
        <dbReference type="ARBA" id="ARBA00022801"/>
    </source>
</evidence>
<dbReference type="InterPro" id="IPR001223">
    <property type="entry name" value="Glyco_hydro18_cat"/>
</dbReference>
<dbReference type="InterPro" id="IPR029070">
    <property type="entry name" value="Chitinase_insertion_sf"/>
</dbReference>
<sequence>MVSQSEFRKSFIESSIKTARSYWFDGLDFHWDSVNTSSEMANMATLFDEWRLAIESESGNSSGSQLILTTAVRFSPYLDNASFPIESMKKNLDWVHVMAFDYYTPTSWNYTAAFAALHDPGGDQLMMNTEDGINDWIDGGLSANKLVLGLPFYGYTWTLVNPNDSAVGAPAKGTADNGWMSYKNLKALQISGAVSEYYNAAYVVNYCVIGSSWIAYDDVEVVKKKVAYAKKRNLLGYFVWQVEDDDENWVLTRAGEYYTPHAI</sequence>
<dbReference type="GO" id="GO:0005975">
    <property type="term" value="P:carbohydrate metabolic process"/>
    <property type="evidence" value="ECO:0007669"/>
    <property type="project" value="InterPro"/>
</dbReference>
<feature type="non-terminal residue" evidence="7">
    <location>
        <position position="1"/>
    </location>
</feature>
<dbReference type="AlphaFoldDB" id="A0A6A4KPG4"/>
<evidence type="ECO:0000256" key="2">
    <source>
        <dbReference type="ARBA" id="ARBA00022729"/>
    </source>
</evidence>
<keyword evidence="4" id="KW-0325">Glycoprotein</keyword>
<comment type="similarity">
    <text evidence="1">Belongs to the glycosyl hydrolase 18 family. Chitinase class V subfamily.</text>
</comment>
<dbReference type="GO" id="GO:0006032">
    <property type="term" value="P:chitin catabolic process"/>
    <property type="evidence" value="ECO:0007669"/>
    <property type="project" value="TreeGrafter"/>
</dbReference>
<reference evidence="7" key="1">
    <citation type="journal article" date="2019" name="Genome Biol. Evol.">
        <title>The Rhododendron genome and chromosomal organization provide insight into shared whole-genome duplications across the heath family (Ericaceae).</title>
        <authorList>
            <person name="Soza V.L."/>
            <person name="Lindsley D."/>
            <person name="Waalkes A."/>
            <person name="Ramage E."/>
            <person name="Patwardhan R.P."/>
            <person name="Burton J.N."/>
            <person name="Adey A."/>
            <person name="Kumar A."/>
            <person name="Qiu R."/>
            <person name="Shendure J."/>
            <person name="Hall B."/>
        </authorList>
    </citation>
    <scope>NUCLEOTIDE SEQUENCE</scope>
    <source>
        <strain evidence="7">RSF 1966-606</strain>
    </source>
</reference>
<dbReference type="InterPro" id="IPR011583">
    <property type="entry name" value="Chitinase_II/V-like_cat"/>
</dbReference>
<dbReference type="InterPro" id="IPR017853">
    <property type="entry name" value="GH"/>
</dbReference>
<proteinExistence type="inferred from homology"/>
<evidence type="ECO:0000256" key="4">
    <source>
        <dbReference type="ARBA" id="ARBA00023180"/>
    </source>
</evidence>
<dbReference type="InterPro" id="IPR050314">
    <property type="entry name" value="Glycosyl_Hydrlase_18"/>
</dbReference>
<dbReference type="GO" id="GO:0005576">
    <property type="term" value="C:extracellular region"/>
    <property type="evidence" value="ECO:0007669"/>
    <property type="project" value="TreeGrafter"/>
</dbReference>
<evidence type="ECO:0000259" key="6">
    <source>
        <dbReference type="PROSITE" id="PS51910"/>
    </source>
</evidence>
<dbReference type="EMBL" id="QEFC01004280">
    <property type="protein sequence ID" value="KAE9445301.1"/>
    <property type="molecule type" value="Genomic_DNA"/>
</dbReference>
<dbReference type="PROSITE" id="PS51910">
    <property type="entry name" value="GH18_2"/>
    <property type="match status" value="1"/>
</dbReference>
<evidence type="ECO:0000256" key="5">
    <source>
        <dbReference type="ARBA" id="ARBA00023295"/>
    </source>
</evidence>
<dbReference type="Gene3D" id="3.10.50.10">
    <property type="match status" value="1"/>
</dbReference>
<dbReference type="OrthoDB" id="73875at2759"/>
<dbReference type="Gene3D" id="3.20.20.80">
    <property type="entry name" value="Glycosidases"/>
    <property type="match status" value="1"/>
</dbReference>
<dbReference type="GO" id="GO:0008061">
    <property type="term" value="F:chitin binding"/>
    <property type="evidence" value="ECO:0007669"/>
    <property type="project" value="InterPro"/>
</dbReference>
<dbReference type="SMART" id="SM00636">
    <property type="entry name" value="Glyco_18"/>
    <property type="match status" value="1"/>
</dbReference>
<dbReference type="SUPFAM" id="SSF54556">
    <property type="entry name" value="Chitinase insertion domain"/>
    <property type="match status" value="1"/>
</dbReference>
<keyword evidence="5" id="KW-0326">Glycosidase</keyword>
<dbReference type="Pfam" id="PF00704">
    <property type="entry name" value="Glyco_hydro_18"/>
    <property type="match status" value="1"/>
</dbReference>
<dbReference type="FunFam" id="3.10.50.10:FF:000003">
    <property type="entry name" value="Class V chitinase CHIT5b"/>
    <property type="match status" value="1"/>
</dbReference>
<dbReference type="GO" id="GO:0004568">
    <property type="term" value="F:chitinase activity"/>
    <property type="evidence" value="ECO:0007669"/>
    <property type="project" value="TreeGrafter"/>
</dbReference>
<accession>A0A6A4KPG4</accession>
<organism evidence="7">
    <name type="scientific">Rhododendron williamsianum</name>
    <dbReference type="NCBI Taxonomy" id="262921"/>
    <lineage>
        <taxon>Eukaryota</taxon>
        <taxon>Viridiplantae</taxon>
        <taxon>Streptophyta</taxon>
        <taxon>Embryophyta</taxon>
        <taxon>Tracheophyta</taxon>
        <taxon>Spermatophyta</taxon>
        <taxon>Magnoliopsida</taxon>
        <taxon>eudicotyledons</taxon>
        <taxon>Gunneridae</taxon>
        <taxon>Pentapetalae</taxon>
        <taxon>asterids</taxon>
        <taxon>Ericales</taxon>
        <taxon>Ericaceae</taxon>
        <taxon>Ericoideae</taxon>
        <taxon>Rhodoreae</taxon>
        <taxon>Rhododendron</taxon>
    </lineage>
</organism>
<dbReference type="SUPFAM" id="SSF51445">
    <property type="entry name" value="(Trans)glycosidases"/>
    <property type="match status" value="1"/>
</dbReference>
<keyword evidence="3" id="KW-0378">Hydrolase</keyword>